<dbReference type="OrthoDB" id="2755157at2759"/>
<dbReference type="PANTHER" id="PTHR40465:SF1">
    <property type="entry name" value="DUF6534 DOMAIN-CONTAINING PROTEIN"/>
    <property type="match status" value="1"/>
</dbReference>
<feature type="transmembrane region" description="Helical" evidence="2">
    <location>
        <begin position="14"/>
        <end position="38"/>
    </location>
</feature>
<evidence type="ECO:0000313" key="5">
    <source>
        <dbReference type="Proteomes" id="UP000217199"/>
    </source>
</evidence>
<protein>
    <recommendedName>
        <fullName evidence="3">DUF6534 domain-containing protein</fullName>
    </recommendedName>
</protein>
<dbReference type="InParanoid" id="A0A286U4X9"/>
<dbReference type="Pfam" id="PF20152">
    <property type="entry name" value="DUF6534"/>
    <property type="match status" value="1"/>
</dbReference>
<comment type="caution">
    <text evidence="4">The sequence shown here is derived from an EMBL/GenBank/DDBJ whole genome shotgun (WGS) entry which is preliminary data.</text>
</comment>
<evidence type="ECO:0000259" key="3">
    <source>
        <dbReference type="Pfam" id="PF20152"/>
    </source>
</evidence>
<keyword evidence="5" id="KW-1185">Reference proteome</keyword>
<feature type="transmembrane region" description="Helical" evidence="2">
    <location>
        <begin position="93"/>
        <end position="112"/>
    </location>
</feature>
<proteinExistence type="predicted"/>
<feature type="compositionally biased region" description="Low complexity" evidence="1">
    <location>
        <begin position="294"/>
        <end position="308"/>
    </location>
</feature>
<dbReference type="Proteomes" id="UP000217199">
    <property type="component" value="Unassembled WGS sequence"/>
</dbReference>
<dbReference type="InterPro" id="IPR045339">
    <property type="entry name" value="DUF6534"/>
</dbReference>
<keyword evidence="2" id="KW-0812">Transmembrane</keyword>
<feature type="transmembrane region" description="Helical" evidence="2">
    <location>
        <begin position="210"/>
        <end position="235"/>
    </location>
</feature>
<evidence type="ECO:0000313" key="4">
    <source>
        <dbReference type="EMBL" id="PAV14624.1"/>
    </source>
</evidence>
<dbReference type="AlphaFoldDB" id="A0A286U4X9"/>
<evidence type="ECO:0000256" key="1">
    <source>
        <dbReference type="SAM" id="MobiDB-lite"/>
    </source>
</evidence>
<feature type="transmembrane region" description="Helical" evidence="2">
    <location>
        <begin position="170"/>
        <end position="190"/>
    </location>
</feature>
<sequence length="322" mass="35485">MATDELHTLLEQTLGYQLIGVFLSLAVYGITVLQTYIYFTRFKDRDSKPLLFLVFGLWVLDTTCSALVAHSLYDVLVANWGVPQSLTTAPVTFMLENGFTVLVTILVQLFLAHRVWLVTGRRDYITPLVIAFLSLCGCAGGLALTSKIFMVHGSVEAIENEHFIKVACSINQGFSAAADFIITLSLCFYLRINKDNDSGLTRTNNVIETLMTYFITRGILTATIQILALATFVGLNSQQNWMLWHLLLSKVYVNTLLAILNARTGIRDKLNREPTEITVSGIRFNHKPGPNPAGSSGISDSFPSPSESNIGGIKIEKDLSAV</sequence>
<evidence type="ECO:0000256" key="2">
    <source>
        <dbReference type="SAM" id="Phobius"/>
    </source>
</evidence>
<keyword evidence="2" id="KW-1133">Transmembrane helix</keyword>
<accession>A0A286U4X9</accession>
<feature type="transmembrane region" description="Helical" evidence="2">
    <location>
        <begin position="50"/>
        <end position="73"/>
    </location>
</feature>
<dbReference type="PANTHER" id="PTHR40465">
    <property type="entry name" value="CHROMOSOME 1, WHOLE GENOME SHOTGUN SEQUENCE"/>
    <property type="match status" value="1"/>
</dbReference>
<feature type="transmembrane region" description="Helical" evidence="2">
    <location>
        <begin position="124"/>
        <end position="150"/>
    </location>
</feature>
<keyword evidence="2" id="KW-0472">Membrane</keyword>
<reference evidence="4 5" key="1">
    <citation type="journal article" date="2017" name="Mol. Ecol.">
        <title>Comparative and population genomic landscape of Phellinus noxius: A hypervariable fungus causing root rot in trees.</title>
        <authorList>
            <person name="Chung C.L."/>
            <person name="Lee T.J."/>
            <person name="Akiba M."/>
            <person name="Lee H.H."/>
            <person name="Kuo T.H."/>
            <person name="Liu D."/>
            <person name="Ke H.M."/>
            <person name="Yokoi T."/>
            <person name="Roa M.B."/>
            <person name="Lu M.J."/>
            <person name="Chang Y.Y."/>
            <person name="Ann P.J."/>
            <person name="Tsai J.N."/>
            <person name="Chen C.Y."/>
            <person name="Tzean S.S."/>
            <person name="Ota Y."/>
            <person name="Hattori T."/>
            <person name="Sahashi N."/>
            <person name="Liou R.F."/>
            <person name="Kikuchi T."/>
            <person name="Tsai I.J."/>
        </authorList>
    </citation>
    <scope>NUCLEOTIDE SEQUENCE [LARGE SCALE GENOMIC DNA]</scope>
    <source>
        <strain evidence="4 5">FFPRI411160</strain>
    </source>
</reference>
<gene>
    <name evidence="4" type="ORF">PNOK_0970200</name>
</gene>
<name>A0A286U4X9_9AGAM</name>
<dbReference type="EMBL" id="NBII01000012">
    <property type="protein sequence ID" value="PAV14624.1"/>
    <property type="molecule type" value="Genomic_DNA"/>
</dbReference>
<feature type="domain" description="DUF6534" evidence="3">
    <location>
        <begin position="175"/>
        <end position="264"/>
    </location>
</feature>
<organism evidence="4 5">
    <name type="scientific">Pyrrhoderma noxium</name>
    <dbReference type="NCBI Taxonomy" id="2282107"/>
    <lineage>
        <taxon>Eukaryota</taxon>
        <taxon>Fungi</taxon>
        <taxon>Dikarya</taxon>
        <taxon>Basidiomycota</taxon>
        <taxon>Agaricomycotina</taxon>
        <taxon>Agaricomycetes</taxon>
        <taxon>Hymenochaetales</taxon>
        <taxon>Hymenochaetaceae</taxon>
        <taxon>Pyrrhoderma</taxon>
    </lineage>
</organism>
<feature type="region of interest" description="Disordered" evidence="1">
    <location>
        <begin position="281"/>
        <end position="322"/>
    </location>
</feature>
<feature type="transmembrane region" description="Helical" evidence="2">
    <location>
        <begin position="241"/>
        <end position="262"/>
    </location>
</feature>